<protein>
    <submittedName>
        <fullName evidence="9">Uncharacterized protein LOC111085374</fullName>
    </submittedName>
</protein>
<evidence type="ECO:0000256" key="1">
    <source>
        <dbReference type="ARBA" id="ARBA00004141"/>
    </source>
</evidence>
<dbReference type="GeneID" id="111085374"/>
<dbReference type="RefSeq" id="XP_022239345.1">
    <property type="nucleotide sequence ID" value="XM_022383637.1"/>
</dbReference>
<reference evidence="9" key="1">
    <citation type="submission" date="2025-08" db="UniProtKB">
        <authorList>
            <consortium name="RefSeq"/>
        </authorList>
    </citation>
    <scope>IDENTIFICATION</scope>
    <source>
        <tissue evidence="9">Muscle</tissue>
    </source>
</reference>
<feature type="transmembrane region" description="Helical" evidence="7">
    <location>
        <begin position="88"/>
        <end position="108"/>
    </location>
</feature>
<accession>A0ABM1S6U0</accession>
<dbReference type="PANTHER" id="PTHR21716">
    <property type="entry name" value="TRANSMEMBRANE PROTEIN"/>
    <property type="match status" value="1"/>
</dbReference>
<dbReference type="InterPro" id="IPR002549">
    <property type="entry name" value="AI-2E-like"/>
</dbReference>
<proteinExistence type="inferred from homology"/>
<feature type="compositionally biased region" description="Low complexity" evidence="6">
    <location>
        <begin position="219"/>
        <end position="229"/>
    </location>
</feature>
<feature type="region of interest" description="Disordered" evidence="6">
    <location>
        <begin position="210"/>
        <end position="266"/>
    </location>
</feature>
<dbReference type="Proteomes" id="UP000694941">
    <property type="component" value="Unplaced"/>
</dbReference>
<evidence type="ECO:0000256" key="3">
    <source>
        <dbReference type="ARBA" id="ARBA00022692"/>
    </source>
</evidence>
<evidence type="ECO:0000256" key="7">
    <source>
        <dbReference type="SAM" id="Phobius"/>
    </source>
</evidence>
<keyword evidence="8" id="KW-1185">Reference proteome</keyword>
<gene>
    <name evidence="9" type="primary">LOC111085374</name>
</gene>
<dbReference type="PANTHER" id="PTHR21716:SF4">
    <property type="entry name" value="TRANSMEMBRANE PROTEIN 245"/>
    <property type="match status" value="1"/>
</dbReference>
<evidence type="ECO:0000313" key="8">
    <source>
        <dbReference type="Proteomes" id="UP000694941"/>
    </source>
</evidence>
<comment type="similarity">
    <text evidence="2">Belongs to the autoinducer-2 exporter (AI-2E) (TC 2.A.86) family.</text>
</comment>
<evidence type="ECO:0000256" key="6">
    <source>
        <dbReference type="SAM" id="MobiDB-lite"/>
    </source>
</evidence>
<sequence length="266" mass="29437">MAVFAGFCGLIPFLAIYWACIPAVLELWLIKDQPIKAALMFGCQLIPMFFVDGLIQEEIKGTGHPYLTGMAIAGGIMCMGLKGAFLGPILLCFLIVAINMYTAWLRGVSPSMWKTTKKKELINIDKDTPQILDSQSKVKDGVSLDTESYQAEGIINDLDILSKTEEDVSLDAESYQEEGIIKADTNNFQDLDSPSKTEEDVFFEVESYQEEGIMKADTDTSQDSDSPSNTEEDVCFDVESFQDEGIIKADTDTTQDLDEPSKNESK</sequence>
<name>A0ABM1S6U0_LIMPO</name>
<evidence type="ECO:0000256" key="4">
    <source>
        <dbReference type="ARBA" id="ARBA00022989"/>
    </source>
</evidence>
<evidence type="ECO:0000313" key="9">
    <source>
        <dbReference type="RefSeq" id="XP_022239345.1"/>
    </source>
</evidence>
<feature type="compositionally biased region" description="Acidic residues" evidence="6">
    <location>
        <begin position="230"/>
        <end position="242"/>
    </location>
</feature>
<keyword evidence="5 7" id="KW-0472">Membrane</keyword>
<keyword evidence="3 7" id="KW-0812">Transmembrane</keyword>
<keyword evidence="4 7" id="KW-1133">Transmembrane helix</keyword>
<evidence type="ECO:0000256" key="5">
    <source>
        <dbReference type="ARBA" id="ARBA00023136"/>
    </source>
</evidence>
<feature type="transmembrane region" description="Helical" evidence="7">
    <location>
        <begin position="7"/>
        <end position="29"/>
    </location>
</feature>
<comment type="subcellular location">
    <subcellularLocation>
        <location evidence="1">Membrane</location>
        <topology evidence="1">Multi-pass membrane protein</topology>
    </subcellularLocation>
</comment>
<evidence type="ECO:0000256" key="2">
    <source>
        <dbReference type="ARBA" id="ARBA00009773"/>
    </source>
</evidence>
<organism evidence="8 9">
    <name type="scientific">Limulus polyphemus</name>
    <name type="common">Atlantic horseshoe crab</name>
    <dbReference type="NCBI Taxonomy" id="6850"/>
    <lineage>
        <taxon>Eukaryota</taxon>
        <taxon>Metazoa</taxon>
        <taxon>Ecdysozoa</taxon>
        <taxon>Arthropoda</taxon>
        <taxon>Chelicerata</taxon>
        <taxon>Merostomata</taxon>
        <taxon>Xiphosura</taxon>
        <taxon>Limulidae</taxon>
        <taxon>Limulus</taxon>
    </lineage>
</organism>